<organism evidence="2 3">
    <name type="scientific">Pseudonocardia ammonioxydans</name>
    <dbReference type="NCBI Taxonomy" id="260086"/>
    <lineage>
        <taxon>Bacteria</taxon>
        <taxon>Bacillati</taxon>
        <taxon>Actinomycetota</taxon>
        <taxon>Actinomycetes</taxon>
        <taxon>Pseudonocardiales</taxon>
        <taxon>Pseudonocardiaceae</taxon>
        <taxon>Pseudonocardia</taxon>
    </lineage>
</organism>
<evidence type="ECO:0000313" key="3">
    <source>
        <dbReference type="Proteomes" id="UP000199614"/>
    </source>
</evidence>
<keyword evidence="3" id="KW-1185">Reference proteome</keyword>
<dbReference type="AlphaFoldDB" id="A0A1I5GWV6"/>
<dbReference type="InterPro" id="IPR010982">
    <property type="entry name" value="Lambda_DNA-bd_dom_sf"/>
</dbReference>
<sequence length="151" mass="16652">MTTGDHQDGPDRRPQDFAGQLRRLIAVLHPPGQPPLSDRAIASRVRETGGSISAAYVAELRKGIKKHPGLQHVQQLARAFGVSAGYFTDPEVYERVSEELDRIEQINSQGDNAELVELATRMASLSDSDRDALAMLVQRELSARRRHSPDG</sequence>
<feature type="domain" description="HTH cro/C1-type" evidence="1">
    <location>
        <begin position="52"/>
        <end position="87"/>
    </location>
</feature>
<accession>A0A1I5GWV6</accession>
<reference evidence="2 3" key="1">
    <citation type="submission" date="2016-10" db="EMBL/GenBank/DDBJ databases">
        <authorList>
            <person name="de Groot N.N."/>
        </authorList>
    </citation>
    <scope>NUCLEOTIDE SEQUENCE [LARGE SCALE GENOMIC DNA]</scope>
    <source>
        <strain evidence="2 3">CGMCC 4.1877</strain>
    </source>
</reference>
<dbReference type="EMBL" id="FOUY01000052">
    <property type="protein sequence ID" value="SFO40393.1"/>
    <property type="molecule type" value="Genomic_DNA"/>
</dbReference>
<dbReference type="Gene3D" id="1.10.260.40">
    <property type="entry name" value="lambda repressor-like DNA-binding domains"/>
    <property type="match status" value="1"/>
</dbReference>
<evidence type="ECO:0000259" key="1">
    <source>
        <dbReference type="PROSITE" id="PS50943"/>
    </source>
</evidence>
<gene>
    <name evidence="2" type="ORF">SAMN05216207_10529</name>
</gene>
<dbReference type="InterPro" id="IPR001387">
    <property type="entry name" value="Cro/C1-type_HTH"/>
</dbReference>
<dbReference type="STRING" id="260086.SAMN05216207_10529"/>
<dbReference type="GO" id="GO:0003677">
    <property type="term" value="F:DNA binding"/>
    <property type="evidence" value="ECO:0007669"/>
    <property type="project" value="InterPro"/>
</dbReference>
<proteinExistence type="predicted"/>
<dbReference type="Proteomes" id="UP000199614">
    <property type="component" value="Unassembled WGS sequence"/>
</dbReference>
<dbReference type="OrthoDB" id="2679623at2"/>
<protein>
    <recommendedName>
        <fullName evidence="1">HTH cro/C1-type domain-containing protein</fullName>
    </recommendedName>
</protein>
<name>A0A1I5GWV6_PSUAM</name>
<dbReference type="RefSeq" id="WP_093354522.1">
    <property type="nucleotide sequence ID" value="NZ_FOUY01000052.1"/>
</dbReference>
<dbReference type="PROSITE" id="PS50943">
    <property type="entry name" value="HTH_CROC1"/>
    <property type="match status" value="1"/>
</dbReference>
<evidence type="ECO:0000313" key="2">
    <source>
        <dbReference type="EMBL" id="SFO40393.1"/>
    </source>
</evidence>